<dbReference type="PROSITE" id="PS50176">
    <property type="entry name" value="ARM_REPEAT"/>
    <property type="match status" value="2"/>
</dbReference>
<evidence type="ECO:0000256" key="5">
    <source>
        <dbReference type="ARBA" id="ARBA00022786"/>
    </source>
</evidence>
<dbReference type="Gene3D" id="1.25.10.10">
    <property type="entry name" value="Leucine-rich Repeat Variant"/>
    <property type="match status" value="2"/>
</dbReference>
<dbReference type="SMART" id="SM00504">
    <property type="entry name" value="Ubox"/>
    <property type="match status" value="1"/>
</dbReference>
<dbReference type="PANTHER" id="PTHR23315:SF253">
    <property type="entry name" value="U-BOX DOMAIN-CONTAINING PROTEIN 9"/>
    <property type="match status" value="1"/>
</dbReference>
<dbReference type="GO" id="GO:0061630">
    <property type="term" value="F:ubiquitin protein ligase activity"/>
    <property type="evidence" value="ECO:0007669"/>
    <property type="project" value="UniProtKB-EC"/>
</dbReference>
<dbReference type="InterPro" id="IPR058678">
    <property type="entry name" value="ARM_PUB"/>
</dbReference>
<dbReference type="SUPFAM" id="SSF48371">
    <property type="entry name" value="ARM repeat"/>
    <property type="match status" value="1"/>
</dbReference>
<evidence type="ECO:0000256" key="3">
    <source>
        <dbReference type="ARBA" id="ARBA00012483"/>
    </source>
</evidence>
<dbReference type="InterPro" id="IPR003613">
    <property type="entry name" value="Ubox_domain"/>
</dbReference>
<name>A0AA38C252_TAXCH</name>
<accession>A0AA38C252</accession>
<evidence type="ECO:0000259" key="7">
    <source>
        <dbReference type="PROSITE" id="PS51698"/>
    </source>
</evidence>
<evidence type="ECO:0000256" key="2">
    <source>
        <dbReference type="ARBA" id="ARBA00004906"/>
    </source>
</evidence>
<reference evidence="8 9" key="1">
    <citation type="journal article" date="2021" name="Nat. Plants">
        <title>The Taxus genome provides insights into paclitaxel biosynthesis.</title>
        <authorList>
            <person name="Xiong X."/>
            <person name="Gou J."/>
            <person name="Liao Q."/>
            <person name="Li Y."/>
            <person name="Zhou Q."/>
            <person name="Bi G."/>
            <person name="Li C."/>
            <person name="Du R."/>
            <person name="Wang X."/>
            <person name="Sun T."/>
            <person name="Guo L."/>
            <person name="Liang H."/>
            <person name="Lu P."/>
            <person name="Wu Y."/>
            <person name="Zhang Z."/>
            <person name="Ro D.K."/>
            <person name="Shang Y."/>
            <person name="Huang S."/>
            <person name="Yan J."/>
        </authorList>
    </citation>
    <scope>NUCLEOTIDE SEQUENCE [LARGE SCALE GENOMIC DNA]</scope>
    <source>
        <strain evidence="8">Ta-2019</strain>
    </source>
</reference>
<feature type="domain" description="U-box" evidence="7">
    <location>
        <begin position="81"/>
        <end position="155"/>
    </location>
</feature>
<proteinExistence type="predicted"/>
<dbReference type="Proteomes" id="UP000824469">
    <property type="component" value="Unassembled WGS sequence"/>
</dbReference>
<dbReference type="Pfam" id="PF25598">
    <property type="entry name" value="ARM_PUB"/>
    <property type="match status" value="1"/>
</dbReference>
<dbReference type="PROSITE" id="PS51698">
    <property type="entry name" value="U_BOX"/>
    <property type="match status" value="1"/>
</dbReference>
<dbReference type="SUPFAM" id="SSF57850">
    <property type="entry name" value="RING/U-box"/>
    <property type="match status" value="1"/>
</dbReference>
<feature type="non-terminal residue" evidence="8">
    <location>
        <position position="1"/>
    </location>
</feature>
<sequence>EEEGLRRSFGLMEKKHGGSELKRELRRLVGLVTEEGDNERAYPVDIFDKIARVLSDLRDFKFGLVKLSSFGRADEAPAVPLAPEHFLCPISSEIMRDPVMLATGQTYDRPFIQAWFDADHRTCPKTQQVLPNLILTPNYLVRSMIEQWCETRGLDYPRSQEPPCGGGAAGIMAPHEVKYVVLLLDKLSGQFQSQQREAAKELRVLTKKKQSHRVFLGEARTISIITPLLLSQDAETQEHIVTTMFNLSIHEPNKTLIAMEGAIDPIVRVLSDGATAAARENAAATLFSLSAVDDNKERIGASGAIPALVDLLRDGKSAGGRKDAASALYNLCLRHDNRATTVRTGVVPALMGFVANHTDAMCDPALAILSLLSAHHEGVEAIAAAATDYVPVLMAFVKAGSRHNTENAVVIVVALCAHDPSILTVLKSNAEYTQALVSLSVTGSSRCRRKAMLLIERMNKQTRSATI</sequence>
<dbReference type="Gene3D" id="3.30.40.10">
    <property type="entry name" value="Zinc/RING finger domain, C3HC4 (zinc finger)"/>
    <property type="match status" value="1"/>
</dbReference>
<feature type="repeat" description="ARM" evidence="6">
    <location>
        <begin position="303"/>
        <end position="346"/>
    </location>
</feature>
<dbReference type="CDD" id="cd16664">
    <property type="entry name" value="RING-Ubox_PUB"/>
    <property type="match status" value="1"/>
</dbReference>
<organism evidence="8 9">
    <name type="scientific">Taxus chinensis</name>
    <name type="common">Chinese yew</name>
    <name type="synonym">Taxus wallichiana var. chinensis</name>
    <dbReference type="NCBI Taxonomy" id="29808"/>
    <lineage>
        <taxon>Eukaryota</taxon>
        <taxon>Viridiplantae</taxon>
        <taxon>Streptophyta</taxon>
        <taxon>Embryophyta</taxon>
        <taxon>Tracheophyta</taxon>
        <taxon>Spermatophyta</taxon>
        <taxon>Pinopsida</taxon>
        <taxon>Pinidae</taxon>
        <taxon>Conifers II</taxon>
        <taxon>Cupressales</taxon>
        <taxon>Taxaceae</taxon>
        <taxon>Taxus</taxon>
    </lineage>
</organism>
<dbReference type="InterPro" id="IPR013083">
    <property type="entry name" value="Znf_RING/FYVE/PHD"/>
</dbReference>
<dbReference type="InterPro" id="IPR000225">
    <property type="entry name" value="Armadillo"/>
</dbReference>
<keyword evidence="4" id="KW-0808">Transferase</keyword>
<evidence type="ECO:0000256" key="6">
    <source>
        <dbReference type="PROSITE-ProRule" id="PRU00259"/>
    </source>
</evidence>
<evidence type="ECO:0000256" key="4">
    <source>
        <dbReference type="ARBA" id="ARBA00022679"/>
    </source>
</evidence>
<dbReference type="SMART" id="SM00185">
    <property type="entry name" value="ARM"/>
    <property type="match status" value="4"/>
</dbReference>
<keyword evidence="5" id="KW-0833">Ubl conjugation pathway</keyword>
<dbReference type="EMBL" id="JAHRHJ020002486">
    <property type="protein sequence ID" value="KAH9292715.1"/>
    <property type="molecule type" value="Genomic_DNA"/>
</dbReference>
<comment type="catalytic activity">
    <reaction evidence="1">
        <text>S-ubiquitinyl-[E2 ubiquitin-conjugating enzyme]-L-cysteine + [acceptor protein]-L-lysine = [E2 ubiquitin-conjugating enzyme]-L-cysteine + N(6)-ubiquitinyl-[acceptor protein]-L-lysine.</text>
        <dbReference type="EC" id="2.3.2.27"/>
    </reaction>
</comment>
<keyword evidence="9" id="KW-1185">Reference proteome</keyword>
<dbReference type="AlphaFoldDB" id="A0AA38C252"/>
<dbReference type="InterPro" id="IPR011989">
    <property type="entry name" value="ARM-like"/>
</dbReference>
<evidence type="ECO:0000256" key="1">
    <source>
        <dbReference type="ARBA" id="ARBA00000900"/>
    </source>
</evidence>
<gene>
    <name evidence="8" type="ORF">KI387_042100</name>
</gene>
<feature type="repeat" description="ARM" evidence="6">
    <location>
        <begin position="261"/>
        <end position="304"/>
    </location>
</feature>
<dbReference type="Pfam" id="PF04564">
    <property type="entry name" value="U-box"/>
    <property type="match status" value="1"/>
</dbReference>
<dbReference type="InterPro" id="IPR016024">
    <property type="entry name" value="ARM-type_fold"/>
</dbReference>
<evidence type="ECO:0000313" key="9">
    <source>
        <dbReference type="Proteomes" id="UP000824469"/>
    </source>
</evidence>
<evidence type="ECO:0000313" key="8">
    <source>
        <dbReference type="EMBL" id="KAH9292715.1"/>
    </source>
</evidence>
<comment type="pathway">
    <text evidence="2">Protein modification; protein ubiquitination.</text>
</comment>
<dbReference type="InterPro" id="IPR045210">
    <property type="entry name" value="RING-Ubox_PUB"/>
</dbReference>
<dbReference type="EC" id="2.3.2.27" evidence="3"/>
<comment type="caution">
    <text evidence="8">The sequence shown here is derived from an EMBL/GenBank/DDBJ whole genome shotgun (WGS) entry which is preliminary data.</text>
</comment>
<dbReference type="PANTHER" id="PTHR23315">
    <property type="entry name" value="U BOX DOMAIN-CONTAINING"/>
    <property type="match status" value="1"/>
</dbReference>
<dbReference type="GO" id="GO:0016567">
    <property type="term" value="P:protein ubiquitination"/>
    <property type="evidence" value="ECO:0007669"/>
    <property type="project" value="InterPro"/>
</dbReference>
<dbReference type="OMA" id="ENQYGTF"/>
<protein>
    <recommendedName>
        <fullName evidence="3">RING-type E3 ubiquitin transferase</fullName>
        <ecNumber evidence="3">2.3.2.27</ecNumber>
    </recommendedName>
</protein>